<evidence type="ECO:0000313" key="2">
    <source>
        <dbReference type="Proteomes" id="UP001604043"/>
    </source>
</evidence>
<reference evidence="1 2" key="1">
    <citation type="submission" date="2024-02" db="EMBL/GenBank/DDBJ databases">
        <title>Expansion and revision of Xanthobacter and proposal of Roseixanthobacter gen. nov.</title>
        <authorList>
            <person name="Soltysiak M.P.M."/>
            <person name="Jalihal A."/>
            <person name="Ory A."/>
            <person name="Chrisophersen C."/>
            <person name="Lee A.D."/>
            <person name="Boulton J."/>
            <person name="Springer M."/>
        </authorList>
    </citation>
    <scope>NUCLEOTIDE SEQUENCE [LARGE SCALE GENOMIC DNA]</scope>
    <source>
        <strain evidence="1 2">CB5</strain>
    </source>
</reference>
<proteinExistence type="predicted"/>
<comment type="caution">
    <text evidence="1">The sequence shown here is derived from an EMBL/GenBank/DDBJ whole genome shotgun (WGS) entry which is preliminary data.</text>
</comment>
<dbReference type="RefSeq" id="WP_394010355.1">
    <property type="nucleotide sequence ID" value="NZ_JBAFUR010000011.1"/>
</dbReference>
<gene>
    <name evidence="1" type="ORF">V5F30_25005</name>
</gene>
<protein>
    <submittedName>
        <fullName evidence="1">Type II toxin-antitoxin system VapB family antitoxin</fullName>
    </submittedName>
</protein>
<dbReference type="Pfam" id="PF07704">
    <property type="entry name" value="PSK_trans_fac"/>
    <property type="match status" value="1"/>
</dbReference>
<sequence length="67" mass="7379">MAFHVRNDATERAVRALSRKLGVGLTEAVKVAVENELKRQVNEMSLRDRIKPLQEQIGLGKANGGHA</sequence>
<dbReference type="InterPro" id="IPR011660">
    <property type="entry name" value="VapB-like"/>
</dbReference>
<organism evidence="1 2">
    <name type="scientific">Xanthobacter aminoxidans</name>
    <dbReference type="NCBI Taxonomy" id="186280"/>
    <lineage>
        <taxon>Bacteria</taxon>
        <taxon>Pseudomonadati</taxon>
        <taxon>Pseudomonadota</taxon>
        <taxon>Alphaproteobacteria</taxon>
        <taxon>Hyphomicrobiales</taxon>
        <taxon>Xanthobacteraceae</taxon>
        <taxon>Xanthobacter</taxon>
    </lineage>
</organism>
<dbReference type="Proteomes" id="UP001604043">
    <property type="component" value="Unassembled WGS sequence"/>
</dbReference>
<accession>A0ABW6ZRF5</accession>
<keyword evidence="2" id="KW-1185">Reference proteome</keyword>
<dbReference type="EMBL" id="JBAFUR010000011">
    <property type="protein sequence ID" value="MFG1255495.1"/>
    <property type="molecule type" value="Genomic_DNA"/>
</dbReference>
<name>A0ABW6ZRF5_9HYPH</name>
<evidence type="ECO:0000313" key="1">
    <source>
        <dbReference type="EMBL" id="MFG1255495.1"/>
    </source>
</evidence>